<evidence type="ECO:0000313" key="1">
    <source>
        <dbReference type="EMBL" id="PXF59995.1"/>
    </source>
</evidence>
<accession>A0AC61L1S9</accession>
<dbReference type="EMBL" id="PQXF01000020">
    <property type="protein sequence ID" value="PXF59995.1"/>
    <property type="molecule type" value="Genomic_DNA"/>
</dbReference>
<proteinExistence type="predicted"/>
<sequence length="1527" mass="167036">MNLKYLLIGLFASVIIGCGCAAAIPFSGEIVQVTGNQTGDIVWNGSNFGGFCYNLSGDACTGTETLTIGAGALEGPDIDRFIDVGNLTYTTSPIWQEYELHKNLGLTVESDHHEGDSGYWVEFWEGKRYVAIDKRAYKLTKPLVEFDYTDIKTLTAGEEWDVGGGFTLNAMQIDLEGEKVWFCLYKNGKEIDNEVINAGDPNLQDRVYTCTEDVESADDVPIFSCYVSAVFRGTCSNVVQIEYVFLIDDDVTRFHTGNEYGSMKVATASSSGIVLKNNATINLTPNTTAPVMGNLSFKATDNTSTIEFYPHLIRDELPMLSGGGGFVLDDCWIDQPWNLFEGYSIAAKDVSFKGNKARITLLKNGVVVDERILTEEQRAPVDSDCRYSYVQNGTEIINASLKVVFRGNDSNVVELAEVCQRSEVDGSILINNESHLFKSADPAGIPWGIADGYVLTVEDIGLDGDEVWLELSKNGTVVKETILNDNFANASTFTCNTSDNGSINCVVDTVFRGSKAGAVKLVNLSQYSDADGTALPTHESYLYKTSDPEGIPWELVDGYMLTVKDVEEVTRNYWYYQYPGKGDAVWLELFGDGDVLKEDILESGDLFKYSNGLESVDCIVDKVFNGGLADVVKLTNVNQYSNDGTRLIENGTKTYTTLDPTDGDIWECWEGYSLALKDVNLDEDQAWLSLSKNGEVVEDAIIDEDSWFKHHNSTGTLVFSTCVDTVFRGVETCSVQLMHTMQYSEIDGKPVIEPSADSWQLQEGYYLTAQDIYRNDSVWLQLSKNDKLVDEGLFYNNSSFSLQNDTADQTVVFGMVCSDYWDDEYVQLTSITQYHETNGTALATWQSKTLYASRSFNDKKELTVPLRFPTTLTVDDSGGADFNSIETAVDASIPGDTIYVRAGTYVEKVHVYKRLTLEGEGADVVTVTAESASGSVFRVDSDHVNISGFTVTGATDPSGSGIYLSGVDYCNISGNNVSNNFYGICIKHSSDNTLTDNTMSENRYNFGIFGDNLSHYIQNIDTSNTVDEKPIYYWVGRKNAQIPGDAGFVGVVNSTNITVMDMVLANNMQGVLFAYAENSRIENVSTSENEYGIYLSSSSDNTVANNNALNNCYGIYLLSSSDNALLNNDAAHNWRGIYLDFSSGNLLTNNIATSNDYHGIYLNSSNNNTLTGNAANFNYYYFFGSFRGDGITLSHSSNNTLASNTANSNGECNIQLRHSSNNTLYHNNLITNNKWCNVCDWDGANQWDNGAEGNYYSNYRGTDSNGDGISDQPYYIPCRCYSCKSYSIDRYPLMQPWTSPPQKGDLDRDGVITPADAAIALQLAACRECAAGASADLRSTSQAAGITSVPITQITQTSALEMSVTDGACKVVLDARYGDAEAQEAVVTLTLTNTGSGRVNVYQPTLPSPGEGITLTALGIYPITIPCNESVDVLINVRVTGDVAEGTYIRTAHFGDSAATITINVRRLTRYSLDCEIADVSGDGQVTSLDALMILQMAAKDPGAVSAIVIKELMPNPTGIDRGNETL</sequence>
<comment type="caution">
    <text evidence="1">The sequence shown here is derived from an EMBL/GenBank/DDBJ whole genome shotgun (WGS) entry which is preliminary data.</text>
</comment>
<evidence type="ECO:0000313" key="2">
    <source>
        <dbReference type="Proteomes" id="UP000248329"/>
    </source>
</evidence>
<dbReference type="Proteomes" id="UP000248329">
    <property type="component" value="Unassembled WGS sequence"/>
</dbReference>
<protein>
    <submittedName>
        <fullName evidence="1">Uncharacterized protein</fullName>
    </submittedName>
</protein>
<reference evidence="1" key="1">
    <citation type="submission" date="2018-01" db="EMBL/GenBank/DDBJ databases">
        <authorList>
            <person name="Krukenberg V."/>
        </authorList>
    </citation>
    <scope>NUCLEOTIDE SEQUENCE</scope>
    <source>
        <strain evidence="1">E20ANME2</strain>
    </source>
</reference>
<name>A0AC61L1S9_9EURY</name>
<gene>
    <name evidence="1" type="ORF">C4B59_10225</name>
</gene>
<organism evidence="1 2">
    <name type="scientific">Candidatus Methanogaster sp</name>
    <dbReference type="NCBI Taxonomy" id="3386292"/>
    <lineage>
        <taxon>Archaea</taxon>
        <taxon>Methanobacteriati</taxon>
        <taxon>Methanobacteriota</taxon>
        <taxon>Stenosarchaea group</taxon>
        <taxon>Methanomicrobia</taxon>
        <taxon>Methanosarcinales</taxon>
        <taxon>ANME-2 cluster</taxon>
        <taxon>Candidatus Methanogasteraceae</taxon>
        <taxon>Candidatus Methanogaster</taxon>
    </lineage>
</organism>